<accession>A0A8R7TGF9</accession>
<sequence>MRGVRARPPVSSCSSPLELIKTTVCIFAGRLCSNAMELVEVAPPPSLSCCSCTVQPW</sequence>
<evidence type="ECO:0000313" key="1">
    <source>
        <dbReference type="EnsemblPlants" id="TuG1812G0200002334.01.T01"/>
    </source>
</evidence>
<protein>
    <submittedName>
        <fullName evidence="1">Uncharacterized protein</fullName>
    </submittedName>
</protein>
<proteinExistence type="predicted"/>
<dbReference type="EnsemblPlants" id="TuG1812G0200002334.01.T01">
    <property type="protein sequence ID" value="TuG1812G0200002334.01.T01"/>
    <property type="gene ID" value="TuG1812G0200002334.01"/>
</dbReference>
<dbReference type="AlphaFoldDB" id="A0A8R7TGF9"/>
<reference evidence="1" key="3">
    <citation type="submission" date="2022-06" db="UniProtKB">
        <authorList>
            <consortium name="EnsemblPlants"/>
        </authorList>
    </citation>
    <scope>IDENTIFICATION</scope>
</reference>
<evidence type="ECO:0000313" key="2">
    <source>
        <dbReference type="Proteomes" id="UP000015106"/>
    </source>
</evidence>
<dbReference type="Gramene" id="TuG1812G0200002334.01.T01">
    <property type="protein sequence ID" value="TuG1812G0200002334.01.T01"/>
    <property type="gene ID" value="TuG1812G0200002334.01"/>
</dbReference>
<reference evidence="2" key="1">
    <citation type="journal article" date="2013" name="Nature">
        <title>Draft genome of the wheat A-genome progenitor Triticum urartu.</title>
        <authorList>
            <person name="Ling H.Q."/>
            <person name="Zhao S."/>
            <person name="Liu D."/>
            <person name="Wang J."/>
            <person name="Sun H."/>
            <person name="Zhang C."/>
            <person name="Fan H."/>
            <person name="Li D."/>
            <person name="Dong L."/>
            <person name="Tao Y."/>
            <person name="Gao C."/>
            <person name="Wu H."/>
            <person name="Li Y."/>
            <person name="Cui Y."/>
            <person name="Guo X."/>
            <person name="Zheng S."/>
            <person name="Wang B."/>
            <person name="Yu K."/>
            <person name="Liang Q."/>
            <person name="Yang W."/>
            <person name="Lou X."/>
            <person name="Chen J."/>
            <person name="Feng M."/>
            <person name="Jian J."/>
            <person name="Zhang X."/>
            <person name="Luo G."/>
            <person name="Jiang Y."/>
            <person name="Liu J."/>
            <person name="Wang Z."/>
            <person name="Sha Y."/>
            <person name="Zhang B."/>
            <person name="Wu H."/>
            <person name="Tang D."/>
            <person name="Shen Q."/>
            <person name="Xue P."/>
            <person name="Zou S."/>
            <person name="Wang X."/>
            <person name="Liu X."/>
            <person name="Wang F."/>
            <person name="Yang Y."/>
            <person name="An X."/>
            <person name="Dong Z."/>
            <person name="Zhang K."/>
            <person name="Zhang X."/>
            <person name="Luo M.C."/>
            <person name="Dvorak J."/>
            <person name="Tong Y."/>
            <person name="Wang J."/>
            <person name="Yang H."/>
            <person name="Li Z."/>
            <person name="Wang D."/>
            <person name="Zhang A."/>
            <person name="Wang J."/>
        </authorList>
    </citation>
    <scope>NUCLEOTIDE SEQUENCE</scope>
    <source>
        <strain evidence="2">cv. G1812</strain>
    </source>
</reference>
<name>A0A8R7TGF9_TRIUA</name>
<reference evidence="1" key="2">
    <citation type="submission" date="2018-03" db="EMBL/GenBank/DDBJ databases">
        <title>The Triticum urartu genome reveals the dynamic nature of wheat genome evolution.</title>
        <authorList>
            <person name="Ling H."/>
            <person name="Ma B."/>
            <person name="Shi X."/>
            <person name="Liu H."/>
            <person name="Dong L."/>
            <person name="Sun H."/>
            <person name="Cao Y."/>
            <person name="Gao Q."/>
            <person name="Zheng S."/>
            <person name="Li Y."/>
            <person name="Yu Y."/>
            <person name="Du H."/>
            <person name="Qi M."/>
            <person name="Li Y."/>
            <person name="Yu H."/>
            <person name="Cui Y."/>
            <person name="Wang N."/>
            <person name="Chen C."/>
            <person name="Wu H."/>
            <person name="Zhao Y."/>
            <person name="Zhang J."/>
            <person name="Li Y."/>
            <person name="Zhou W."/>
            <person name="Zhang B."/>
            <person name="Hu W."/>
            <person name="Eijk M."/>
            <person name="Tang J."/>
            <person name="Witsenboer H."/>
            <person name="Zhao S."/>
            <person name="Li Z."/>
            <person name="Zhang A."/>
            <person name="Wang D."/>
            <person name="Liang C."/>
        </authorList>
    </citation>
    <scope>NUCLEOTIDE SEQUENCE [LARGE SCALE GENOMIC DNA]</scope>
    <source>
        <strain evidence="1">cv. G1812</strain>
    </source>
</reference>
<dbReference type="Proteomes" id="UP000015106">
    <property type="component" value="Chromosome 2"/>
</dbReference>
<keyword evidence="2" id="KW-1185">Reference proteome</keyword>
<organism evidence="1 2">
    <name type="scientific">Triticum urartu</name>
    <name type="common">Red wild einkorn</name>
    <name type="synonym">Crithodium urartu</name>
    <dbReference type="NCBI Taxonomy" id="4572"/>
    <lineage>
        <taxon>Eukaryota</taxon>
        <taxon>Viridiplantae</taxon>
        <taxon>Streptophyta</taxon>
        <taxon>Embryophyta</taxon>
        <taxon>Tracheophyta</taxon>
        <taxon>Spermatophyta</taxon>
        <taxon>Magnoliopsida</taxon>
        <taxon>Liliopsida</taxon>
        <taxon>Poales</taxon>
        <taxon>Poaceae</taxon>
        <taxon>BOP clade</taxon>
        <taxon>Pooideae</taxon>
        <taxon>Triticodae</taxon>
        <taxon>Triticeae</taxon>
        <taxon>Triticinae</taxon>
        <taxon>Triticum</taxon>
    </lineage>
</organism>